<organism evidence="2 3">
    <name type="scientific">Sinocyclocheilus anshuiensis</name>
    <dbReference type="NCBI Taxonomy" id="1608454"/>
    <lineage>
        <taxon>Eukaryota</taxon>
        <taxon>Metazoa</taxon>
        <taxon>Chordata</taxon>
        <taxon>Craniata</taxon>
        <taxon>Vertebrata</taxon>
        <taxon>Euteleostomi</taxon>
        <taxon>Actinopterygii</taxon>
        <taxon>Neopterygii</taxon>
        <taxon>Teleostei</taxon>
        <taxon>Ostariophysi</taxon>
        <taxon>Cypriniformes</taxon>
        <taxon>Cyprinidae</taxon>
        <taxon>Cyprininae</taxon>
        <taxon>Sinocyclocheilus</taxon>
    </lineage>
</organism>
<sequence length="299" mass="33820">MSEGKKELEMRDKAIMHQQRRLKQATQFTHKDSADLLPLDGLKRLGTSKDLQPHSIVQRRLLEGNIPRLRGEARDVPSHVRSPLTDSKEGGEPEERSESTVDDSTEERESPEESEKSLRSDEDEDDEDEGDRSDAGGKTESKQKNEMEEERKKVLKEDERASTLSALVVQCKCGDAEVMLSINTGCQYNHISKTCCRRLGLKTNLEDKPHDKLPLSDSTVETVKSLHLQLGRERVQCTAQVIEDAPFEVCLGLQTLLELKCCVDLNSRVLRLHSTEQELPFLDPPACSQCHHHDNNKNM</sequence>
<proteinExistence type="predicted"/>
<dbReference type="Gene3D" id="2.40.70.10">
    <property type="entry name" value="Acid Proteases"/>
    <property type="match status" value="1"/>
</dbReference>
<dbReference type="AlphaFoldDB" id="A0A671KF61"/>
<accession>A0A671KF61</accession>
<feature type="compositionally biased region" description="Acidic residues" evidence="1">
    <location>
        <begin position="121"/>
        <end position="131"/>
    </location>
</feature>
<dbReference type="OrthoDB" id="1047367at2759"/>
<keyword evidence="3" id="KW-1185">Reference proteome</keyword>
<dbReference type="GeneID" id="107695877"/>
<name>A0A671KF61_9TELE</name>
<feature type="compositionally biased region" description="Basic and acidic residues" evidence="1">
    <location>
        <begin position="132"/>
        <end position="157"/>
    </location>
</feature>
<evidence type="ECO:0000313" key="3">
    <source>
        <dbReference type="Proteomes" id="UP000472260"/>
    </source>
</evidence>
<reference evidence="2" key="1">
    <citation type="submission" date="2025-08" db="UniProtKB">
        <authorList>
            <consortium name="Ensembl"/>
        </authorList>
    </citation>
    <scope>IDENTIFICATION</scope>
</reference>
<feature type="region of interest" description="Disordered" evidence="1">
    <location>
        <begin position="44"/>
        <end position="157"/>
    </location>
</feature>
<dbReference type="PANTHER" id="PTHR12917">
    <property type="entry name" value="ASPARTYL PROTEASE DDI-RELATED"/>
    <property type="match status" value="1"/>
</dbReference>
<evidence type="ECO:0000313" key="2">
    <source>
        <dbReference type="Ensembl" id="ENSSANP00000004002.1"/>
    </source>
</evidence>
<reference evidence="2" key="2">
    <citation type="submission" date="2025-09" db="UniProtKB">
        <authorList>
            <consortium name="Ensembl"/>
        </authorList>
    </citation>
    <scope>IDENTIFICATION</scope>
</reference>
<dbReference type="InterPro" id="IPR021109">
    <property type="entry name" value="Peptidase_aspartic_dom_sf"/>
</dbReference>
<evidence type="ECO:0000256" key="1">
    <source>
        <dbReference type="SAM" id="MobiDB-lite"/>
    </source>
</evidence>
<feature type="compositionally biased region" description="Basic and acidic residues" evidence="1">
    <location>
        <begin position="86"/>
        <end position="99"/>
    </location>
</feature>
<dbReference type="RefSeq" id="XP_016351444.1">
    <property type="nucleotide sequence ID" value="XM_016495958.1"/>
</dbReference>
<dbReference type="Ensembl" id="ENSSANT00000004303.1">
    <property type="protein sequence ID" value="ENSSANP00000004002.1"/>
    <property type="gene ID" value="ENSSANG00000002198.1"/>
</dbReference>
<feature type="compositionally biased region" description="Basic and acidic residues" evidence="1">
    <location>
        <begin position="107"/>
        <end position="120"/>
    </location>
</feature>
<feature type="compositionally biased region" description="Basic and acidic residues" evidence="1">
    <location>
        <begin position="69"/>
        <end position="78"/>
    </location>
</feature>
<protein>
    <submittedName>
        <fullName evidence="2">Nuclear receptor-interacting protein 2-like</fullName>
    </submittedName>
</protein>
<gene>
    <name evidence="2" type="primary">LOC107695877</name>
</gene>
<dbReference type="PANTHER" id="PTHR12917:SF17">
    <property type="entry name" value="NUCLEAR RECEPTOR-INTERACTING PROTEIN 2"/>
    <property type="match status" value="1"/>
</dbReference>
<dbReference type="KEGG" id="sanh:107695877"/>
<dbReference type="Proteomes" id="UP000472260">
    <property type="component" value="Unassembled WGS sequence"/>
</dbReference>